<dbReference type="AlphaFoldDB" id="A0AAD7JBS3"/>
<comment type="function">
    <text evidence="11">Component of the ubiquinol-cytochrome c oxidoreductase, a multisubunit transmembrane complex that is part of the mitochondrial electron transport chain which drives oxidative phosphorylation. The complex plays an important role in the uptake of multiple carbon sources present in different host niches.</text>
</comment>
<keyword evidence="5" id="KW-0812">Transmembrane</keyword>
<evidence type="ECO:0000256" key="8">
    <source>
        <dbReference type="ARBA" id="ARBA00022989"/>
    </source>
</evidence>
<dbReference type="Gene3D" id="1.20.5.210">
    <property type="entry name" value="Cytochrome b-c1 complex subunit 8"/>
    <property type="match status" value="1"/>
</dbReference>
<keyword evidence="6 11" id="KW-0999">Mitochondrion inner membrane</keyword>
<dbReference type="GO" id="GO:0045275">
    <property type="term" value="C:respiratory chain complex III"/>
    <property type="evidence" value="ECO:0007669"/>
    <property type="project" value="UniProtKB-UniRule"/>
</dbReference>
<evidence type="ECO:0000256" key="9">
    <source>
        <dbReference type="ARBA" id="ARBA00023128"/>
    </source>
</evidence>
<keyword evidence="13" id="KW-1185">Reference proteome</keyword>
<evidence type="ECO:0000256" key="2">
    <source>
        <dbReference type="ARBA" id="ARBA00007668"/>
    </source>
</evidence>
<evidence type="ECO:0000256" key="7">
    <source>
        <dbReference type="ARBA" id="ARBA00022982"/>
    </source>
</evidence>
<evidence type="ECO:0000313" key="12">
    <source>
        <dbReference type="EMBL" id="KAJ7760398.1"/>
    </source>
</evidence>
<dbReference type="EMBL" id="JARKIB010000037">
    <property type="protein sequence ID" value="KAJ7760398.1"/>
    <property type="molecule type" value="Genomic_DNA"/>
</dbReference>
<evidence type="ECO:0000256" key="6">
    <source>
        <dbReference type="ARBA" id="ARBA00022792"/>
    </source>
</evidence>
<keyword evidence="7 11" id="KW-0249">Electron transport</keyword>
<evidence type="ECO:0000313" key="13">
    <source>
        <dbReference type="Proteomes" id="UP001215598"/>
    </source>
</evidence>
<reference evidence="12" key="1">
    <citation type="submission" date="2023-03" db="EMBL/GenBank/DDBJ databases">
        <title>Massive genome expansion in bonnet fungi (Mycena s.s.) driven by repeated elements and novel gene families across ecological guilds.</title>
        <authorList>
            <consortium name="Lawrence Berkeley National Laboratory"/>
            <person name="Harder C.B."/>
            <person name="Miyauchi S."/>
            <person name="Viragh M."/>
            <person name="Kuo A."/>
            <person name="Thoen E."/>
            <person name="Andreopoulos B."/>
            <person name="Lu D."/>
            <person name="Skrede I."/>
            <person name="Drula E."/>
            <person name="Henrissat B."/>
            <person name="Morin E."/>
            <person name="Kohler A."/>
            <person name="Barry K."/>
            <person name="LaButti K."/>
            <person name="Morin E."/>
            <person name="Salamov A."/>
            <person name="Lipzen A."/>
            <person name="Mereny Z."/>
            <person name="Hegedus B."/>
            <person name="Baldrian P."/>
            <person name="Stursova M."/>
            <person name="Weitz H."/>
            <person name="Taylor A."/>
            <person name="Grigoriev I.V."/>
            <person name="Nagy L.G."/>
            <person name="Martin F."/>
            <person name="Kauserud H."/>
        </authorList>
    </citation>
    <scope>NUCLEOTIDE SEQUENCE</scope>
    <source>
        <strain evidence="12">CBHHK182m</strain>
    </source>
</reference>
<keyword evidence="4 11" id="KW-0679">Respiratory chain</keyword>
<sequence length="127" mass="14798">MRPSNAVLSDMPGLCILNSRQNLWWGDRTIQKQKGIYQYTLSPYQSKAAPHMFRNYLFNGFRRLSVYALPIIVPAWNLCVHRKHSQPYIYSSYALDYYVWKAAVKDYNWRNSKEGHIALAAAGHAEE</sequence>
<protein>
    <recommendedName>
        <fullName evidence="11">Cytochrome b-c1 complex subunit 8</fullName>
    </recommendedName>
    <alternativeName>
        <fullName evidence="11">Complex III subunit 8</fullName>
    </alternativeName>
</protein>
<accession>A0AAD7JBS3</accession>
<evidence type="ECO:0000256" key="4">
    <source>
        <dbReference type="ARBA" id="ARBA00022660"/>
    </source>
</evidence>
<evidence type="ECO:0000256" key="3">
    <source>
        <dbReference type="ARBA" id="ARBA00022448"/>
    </source>
</evidence>
<gene>
    <name evidence="12" type="ORF">B0H16DRAFT_1532193</name>
</gene>
<comment type="subunit">
    <text evidence="11">Component of the ubiquinol-cytochrome c oxidoreductase (cytochrome b-c1 complex, complex III, CIII), a multisubunit enzyme composed of 3 respiratory subunits cytochrome b, cytochrome c1 and Rieske protein, 2 core protein subunits, and additional low-molecular weight protein subunits. The complex exists as an obligatory dimer and forms supercomplexes (SCs) in the inner mitochondrial membrane with cytochrome c oxidase (complex IV, CIV).</text>
</comment>
<organism evidence="12 13">
    <name type="scientific">Mycena metata</name>
    <dbReference type="NCBI Taxonomy" id="1033252"/>
    <lineage>
        <taxon>Eukaryota</taxon>
        <taxon>Fungi</taxon>
        <taxon>Dikarya</taxon>
        <taxon>Basidiomycota</taxon>
        <taxon>Agaricomycotina</taxon>
        <taxon>Agaricomycetes</taxon>
        <taxon>Agaricomycetidae</taxon>
        <taxon>Agaricales</taxon>
        <taxon>Marasmiineae</taxon>
        <taxon>Mycenaceae</taxon>
        <taxon>Mycena</taxon>
    </lineage>
</organism>
<dbReference type="InterPro" id="IPR004205">
    <property type="entry name" value="Cyt_bc1_su8"/>
</dbReference>
<dbReference type="SUPFAM" id="SSF81508">
    <property type="entry name" value="Ubiquinone-binding protein QP-C of cytochrome bc1 complex (Ubiquinol-cytochrome c reductase)"/>
    <property type="match status" value="1"/>
</dbReference>
<evidence type="ECO:0000256" key="11">
    <source>
        <dbReference type="RuleBase" id="RU368118"/>
    </source>
</evidence>
<name>A0AAD7JBS3_9AGAR</name>
<dbReference type="Proteomes" id="UP001215598">
    <property type="component" value="Unassembled WGS sequence"/>
</dbReference>
<dbReference type="Pfam" id="PF02939">
    <property type="entry name" value="UcrQ"/>
    <property type="match status" value="1"/>
</dbReference>
<evidence type="ECO:0000256" key="10">
    <source>
        <dbReference type="ARBA" id="ARBA00023136"/>
    </source>
</evidence>
<keyword evidence="10" id="KW-0472">Membrane</keyword>
<dbReference type="GO" id="GO:0005743">
    <property type="term" value="C:mitochondrial inner membrane"/>
    <property type="evidence" value="ECO:0007669"/>
    <property type="project" value="UniProtKB-SubCell"/>
</dbReference>
<comment type="caution">
    <text evidence="12">The sequence shown here is derived from an EMBL/GenBank/DDBJ whole genome shotgun (WGS) entry which is preliminary data.</text>
</comment>
<comment type="subcellular location">
    <subcellularLocation>
        <location evidence="1 11">Mitochondrion inner membrane</location>
        <topology evidence="1 11">Single-pass membrane protein</topology>
    </subcellularLocation>
</comment>
<proteinExistence type="inferred from homology"/>
<keyword evidence="9 11" id="KW-0496">Mitochondrion</keyword>
<dbReference type="PANTHER" id="PTHR12119:SF2">
    <property type="entry name" value="CYTOCHROME B-C1 COMPLEX SUBUNIT 8"/>
    <property type="match status" value="1"/>
</dbReference>
<dbReference type="GO" id="GO:0006122">
    <property type="term" value="P:mitochondrial electron transport, ubiquinol to cytochrome c"/>
    <property type="evidence" value="ECO:0007669"/>
    <property type="project" value="UniProtKB-UniRule"/>
</dbReference>
<evidence type="ECO:0000256" key="5">
    <source>
        <dbReference type="ARBA" id="ARBA00022692"/>
    </source>
</evidence>
<dbReference type="PANTHER" id="PTHR12119">
    <property type="entry name" value="UBIQUINOL-CYTOCHROME C REDUCTASE COMPLEX UBIQUINONE-BINDING PROTEIN QP-C"/>
    <property type="match status" value="1"/>
</dbReference>
<dbReference type="InterPro" id="IPR036642">
    <property type="entry name" value="Cyt_bc1_su8_sf"/>
</dbReference>
<keyword evidence="8" id="KW-1133">Transmembrane helix</keyword>
<comment type="similarity">
    <text evidence="2 11">Belongs to the UQCRQ/QCR8 family.</text>
</comment>
<keyword evidence="3 11" id="KW-0813">Transport</keyword>
<evidence type="ECO:0000256" key="1">
    <source>
        <dbReference type="ARBA" id="ARBA00004434"/>
    </source>
</evidence>